<dbReference type="Pfam" id="PF05006">
    <property type="entry name" value="PIF3"/>
    <property type="match status" value="1"/>
</dbReference>
<dbReference type="GeneID" id="13842600"/>
<evidence type="ECO:0000313" key="1">
    <source>
        <dbReference type="EMBL" id="AER41464.1"/>
    </source>
</evidence>
<name>K4ER57_9BBAC</name>
<sequence>MFLLIALFLGVIIFFSLIYLNTSPNTANTDARARLLFERHNILDCDAIKLPCMVDEQCSENCKSGITMRCENGFCATRPRYSANHEDCDVSRGLIMVVTALDGFAVENVCVSMYRDVVEDGGELRPYVCENGVMNLDLENGPFAVEDCTCNSGFTRFTYTSGAFSRPIPVCIDNASAVLFARVYK</sequence>
<keyword evidence="2" id="KW-1185">Reference proteome</keyword>
<dbReference type="OrthoDB" id="9997at10239"/>
<dbReference type="RefSeq" id="YP_006908546.1">
    <property type="nucleotide sequence ID" value="NC_018875.1"/>
</dbReference>
<proteinExistence type="predicted"/>
<protein>
    <submittedName>
        <fullName evidence="1">PIF-3</fullName>
    </submittedName>
</protein>
<evidence type="ECO:0000313" key="2">
    <source>
        <dbReference type="Proteomes" id="UP000201571"/>
    </source>
</evidence>
<gene>
    <name evidence="1" type="primary">pif-3</name>
</gene>
<organism evidence="1 2">
    <name type="scientific">Epinotia aporema granulovirus</name>
    <dbReference type="NCBI Taxonomy" id="166056"/>
    <lineage>
        <taxon>Viruses</taxon>
        <taxon>Viruses incertae sedis</taxon>
        <taxon>Naldaviricetes</taxon>
        <taxon>Lefavirales</taxon>
        <taxon>Baculoviridae</taxon>
        <taxon>Betabaculovirus</taxon>
        <taxon>Betabaculovirus epaporemae</taxon>
    </lineage>
</organism>
<reference evidence="1 2" key="1">
    <citation type="journal article" date="2012" name="BMC Genomics">
        <title>Genome of Epinotia aporema granulovirus (EpapGV), a polyorganotropic fast killing betabaculovirus with a novel thymidylate kinase gene.</title>
        <authorList>
            <person name="Ferrelli M.L."/>
            <person name="Salvador R."/>
            <person name="Biedma M.E."/>
            <person name="Berretta M.F."/>
            <person name="Haase S."/>
            <person name="Sciocco-Cap A."/>
            <person name="Ghiringhelli P.D."/>
            <person name="Romanowski V."/>
        </authorList>
    </citation>
    <scope>NUCLEOTIDE SEQUENCE [LARGE SCALE GENOMIC DNA]</scope>
</reference>
<dbReference type="EMBL" id="JN408834">
    <property type="protein sequence ID" value="AER41464.1"/>
    <property type="molecule type" value="Genomic_DNA"/>
</dbReference>
<accession>K4ER57</accession>
<dbReference type="InterPro" id="IPR007703">
    <property type="entry name" value="PIF3"/>
</dbReference>
<dbReference type="KEGG" id="vg:13842600"/>
<dbReference type="Proteomes" id="UP000201571">
    <property type="component" value="Segment"/>
</dbReference>